<accession>A0A136Q5K4</accession>
<dbReference type="HAMAP" id="MF_00114">
    <property type="entry name" value="DeoC_type1"/>
    <property type="match status" value="1"/>
</dbReference>
<dbReference type="GO" id="GO:0006018">
    <property type="term" value="P:2-deoxyribose 1-phosphate catabolic process"/>
    <property type="evidence" value="ECO:0007669"/>
    <property type="project" value="UniProtKB-UniRule"/>
</dbReference>
<dbReference type="STRING" id="626937.HMPREF3293_01257"/>
<dbReference type="GO" id="GO:0005737">
    <property type="term" value="C:cytoplasm"/>
    <property type="evidence" value="ECO:0007669"/>
    <property type="project" value="UniProtKB-SubCell"/>
</dbReference>
<evidence type="ECO:0000256" key="2">
    <source>
        <dbReference type="ARBA" id="ARBA00022490"/>
    </source>
</evidence>
<name>A0A136Q5K4_9FIRM</name>
<dbReference type="SMART" id="SM01133">
    <property type="entry name" value="DeoC"/>
    <property type="match status" value="1"/>
</dbReference>
<protein>
    <recommendedName>
        <fullName evidence="7">Deoxyribose-phosphate aldolase</fullName>
        <shortName evidence="7">DERA</shortName>
        <ecNumber evidence="7">4.1.2.4</ecNumber>
    </recommendedName>
    <alternativeName>
        <fullName evidence="7">2-deoxy-D-ribose 5-phosphate aldolase</fullName>
    </alternativeName>
    <alternativeName>
        <fullName evidence="7">Phosphodeoxyriboaldolase</fullName>
        <shortName evidence="7">Deoxyriboaldolase</shortName>
    </alternativeName>
</protein>
<dbReference type="InterPro" id="IPR028581">
    <property type="entry name" value="DeoC_typeI"/>
</dbReference>
<comment type="caution">
    <text evidence="8">The sequence shown here is derived from an EMBL/GenBank/DDBJ whole genome shotgun (WGS) entry which is preliminary data.</text>
</comment>
<dbReference type="InterPro" id="IPR011343">
    <property type="entry name" value="DeoC"/>
</dbReference>
<evidence type="ECO:0000256" key="5">
    <source>
        <dbReference type="ARBA" id="ARBA00048791"/>
    </source>
</evidence>
<dbReference type="InterPro" id="IPR002915">
    <property type="entry name" value="DeoC/FbaB/LacD_aldolase"/>
</dbReference>
<comment type="catalytic activity">
    <reaction evidence="5 7">
        <text>2-deoxy-D-ribose 5-phosphate = D-glyceraldehyde 3-phosphate + acetaldehyde</text>
        <dbReference type="Rhea" id="RHEA:12821"/>
        <dbReference type="ChEBI" id="CHEBI:15343"/>
        <dbReference type="ChEBI" id="CHEBI:59776"/>
        <dbReference type="ChEBI" id="CHEBI:62877"/>
        <dbReference type="EC" id="4.1.2.4"/>
    </reaction>
</comment>
<keyword evidence="2 7" id="KW-0963">Cytoplasm</keyword>
<dbReference type="PANTHER" id="PTHR10889">
    <property type="entry name" value="DEOXYRIBOSE-PHOSPHATE ALDOLASE"/>
    <property type="match status" value="1"/>
</dbReference>
<dbReference type="Proteomes" id="UP000070366">
    <property type="component" value="Unassembled WGS sequence"/>
</dbReference>
<gene>
    <name evidence="7" type="primary">deoC</name>
    <name evidence="8" type="ORF">HMPREF3293_01257</name>
</gene>
<dbReference type="PIRSF" id="PIRSF001357">
    <property type="entry name" value="DeoC"/>
    <property type="match status" value="1"/>
</dbReference>
<dbReference type="PATRIC" id="fig|626937.4.peg.1243"/>
<evidence type="ECO:0000256" key="1">
    <source>
        <dbReference type="ARBA" id="ARBA00010936"/>
    </source>
</evidence>
<evidence type="ECO:0000313" key="8">
    <source>
        <dbReference type="EMBL" id="KXK65965.1"/>
    </source>
</evidence>
<sequence length="242" mass="26516">MGNELQPFFTPACFVMRFMEGKEMKANDILKHVDHTLLKADSTWEQIQKLTEEAIENKTASICIPPTYIKRVNDKYGDKINICTVIGFPLGYSVTAAKVAEAKQAIADGANEVDMVINICDAKNGDFGKIEDEIREIKAACGDKILKVIIETCYLTEDEKIAMCRAVTNAKADYIKTSTGFGTAGATIEDIILFRENIGPDVKMKAAGGMKTYEDMLAFLAEGADRLGTSSGVKLVLEHEAK</sequence>
<dbReference type="Pfam" id="PF01791">
    <property type="entry name" value="DeoC"/>
    <property type="match status" value="1"/>
</dbReference>
<evidence type="ECO:0000313" key="9">
    <source>
        <dbReference type="Proteomes" id="UP000070366"/>
    </source>
</evidence>
<dbReference type="InterPro" id="IPR013785">
    <property type="entry name" value="Aldolase_TIM"/>
</dbReference>
<dbReference type="FunFam" id="3.20.20.70:FF:000044">
    <property type="entry name" value="Deoxyribose-phosphate aldolase"/>
    <property type="match status" value="1"/>
</dbReference>
<keyword evidence="3 7" id="KW-0456">Lyase</keyword>
<evidence type="ECO:0000256" key="3">
    <source>
        <dbReference type="ARBA" id="ARBA00023239"/>
    </source>
</evidence>
<comment type="subcellular location">
    <subcellularLocation>
        <location evidence="7">Cytoplasm</location>
    </subcellularLocation>
</comment>
<dbReference type="GO" id="GO:0016052">
    <property type="term" value="P:carbohydrate catabolic process"/>
    <property type="evidence" value="ECO:0007669"/>
    <property type="project" value="TreeGrafter"/>
</dbReference>
<organism evidence="8 9">
    <name type="scientific">Christensenella minuta</name>
    <dbReference type="NCBI Taxonomy" id="626937"/>
    <lineage>
        <taxon>Bacteria</taxon>
        <taxon>Bacillati</taxon>
        <taxon>Bacillota</taxon>
        <taxon>Clostridia</taxon>
        <taxon>Christensenellales</taxon>
        <taxon>Christensenellaceae</taxon>
        <taxon>Christensenella</taxon>
    </lineage>
</organism>
<proteinExistence type="inferred from homology"/>
<dbReference type="SUPFAM" id="SSF51569">
    <property type="entry name" value="Aldolase"/>
    <property type="match status" value="1"/>
</dbReference>
<comment type="similarity">
    <text evidence="1 7">Belongs to the DeoC/FbaB aldolase family. DeoC type 1 subfamily.</text>
</comment>
<evidence type="ECO:0000256" key="4">
    <source>
        <dbReference type="ARBA" id="ARBA00023270"/>
    </source>
</evidence>
<comment type="pathway">
    <text evidence="7">Carbohydrate degradation; 2-deoxy-D-ribose 1-phosphate degradation; D-glyceraldehyde 3-phosphate and acetaldehyde from 2-deoxy-alpha-D-ribose 1-phosphate: step 2/2.</text>
</comment>
<feature type="active site" description="Schiff-base intermediate with acetaldehyde" evidence="7">
    <location>
        <position position="176"/>
    </location>
</feature>
<dbReference type="EMBL" id="LSZW01000054">
    <property type="protein sequence ID" value="KXK65965.1"/>
    <property type="molecule type" value="Genomic_DNA"/>
</dbReference>
<dbReference type="AlphaFoldDB" id="A0A136Q5K4"/>
<dbReference type="NCBIfam" id="TIGR00126">
    <property type="entry name" value="deoC"/>
    <property type="match status" value="1"/>
</dbReference>
<dbReference type="GO" id="GO:0004139">
    <property type="term" value="F:deoxyribose-phosphate aldolase activity"/>
    <property type="evidence" value="ECO:0007669"/>
    <property type="project" value="UniProtKB-UniRule"/>
</dbReference>
<evidence type="ECO:0000256" key="7">
    <source>
        <dbReference type="HAMAP-Rule" id="MF_00114"/>
    </source>
</evidence>
<reference evidence="8 9" key="1">
    <citation type="submission" date="2016-02" db="EMBL/GenBank/DDBJ databases">
        <authorList>
            <person name="Wen L."/>
            <person name="He K."/>
            <person name="Yang H."/>
        </authorList>
    </citation>
    <scope>NUCLEOTIDE SEQUENCE [LARGE SCALE GENOMIC DNA]</scope>
    <source>
        <strain evidence="8 9">DSM 22607</strain>
    </source>
</reference>
<keyword evidence="4 7" id="KW-0704">Schiff base</keyword>
<feature type="active site" description="Proton donor/acceptor" evidence="7">
    <location>
        <position position="114"/>
    </location>
</feature>
<evidence type="ECO:0000256" key="6">
    <source>
        <dbReference type="ARBA" id="ARBA00056337"/>
    </source>
</evidence>
<dbReference type="CDD" id="cd00959">
    <property type="entry name" value="DeoC"/>
    <property type="match status" value="1"/>
</dbReference>
<comment type="function">
    <text evidence="6 7">Catalyzes a reversible aldol reaction between acetaldehyde and D-glyceraldehyde 3-phosphate to generate 2-deoxy-D-ribose 5-phosphate.</text>
</comment>
<dbReference type="UniPathway" id="UPA00002">
    <property type="reaction ID" value="UER00468"/>
</dbReference>
<feature type="active site" description="Proton donor/acceptor" evidence="7">
    <location>
        <position position="205"/>
    </location>
</feature>
<keyword evidence="9" id="KW-1185">Reference proteome</keyword>
<dbReference type="GO" id="GO:0009264">
    <property type="term" value="P:deoxyribonucleotide catabolic process"/>
    <property type="evidence" value="ECO:0007669"/>
    <property type="project" value="UniProtKB-UniRule"/>
</dbReference>
<dbReference type="EC" id="4.1.2.4" evidence="7"/>
<dbReference type="Gene3D" id="3.20.20.70">
    <property type="entry name" value="Aldolase class I"/>
    <property type="match status" value="1"/>
</dbReference>
<dbReference type="PANTHER" id="PTHR10889:SF1">
    <property type="entry name" value="DEOXYRIBOSE-PHOSPHATE ALDOLASE"/>
    <property type="match status" value="1"/>
</dbReference>